<dbReference type="GO" id="GO:0003723">
    <property type="term" value="F:RNA binding"/>
    <property type="evidence" value="ECO:0007669"/>
    <property type="project" value="InterPro"/>
</dbReference>
<evidence type="ECO:0000256" key="2">
    <source>
        <dbReference type="ARBA" id="ARBA00022679"/>
    </source>
</evidence>
<dbReference type="GO" id="GO:0032259">
    <property type="term" value="P:methylation"/>
    <property type="evidence" value="ECO:0007669"/>
    <property type="project" value="UniProtKB-KW"/>
</dbReference>
<dbReference type="PANTHER" id="PTHR43191">
    <property type="entry name" value="RRNA METHYLTRANSFERASE 3"/>
    <property type="match status" value="1"/>
</dbReference>
<protein>
    <submittedName>
        <fullName evidence="5">tRNA G18 (Ribose-2'-O)-methylase SpoU</fullName>
    </submittedName>
</protein>
<evidence type="ECO:0000313" key="6">
    <source>
        <dbReference type="Proteomes" id="UP000253509"/>
    </source>
</evidence>
<dbReference type="AlphaFoldDB" id="A0A366IIQ7"/>
<dbReference type="GO" id="GO:0008173">
    <property type="term" value="F:RNA methyltransferase activity"/>
    <property type="evidence" value="ECO:0007669"/>
    <property type="project" value="InterPro"/>
</dbReference>
<accession>A0A366IIQ7</accession>
<dbReference type="RefSeq" id="WP_113904190.1">
    <property type="nucleotide sequence ID" value="NZ_QNSB01000005.1"/>
</dbReference>
<sequence length="320" mass="33320">MNTPAKAPLTRAEVIERAVARGIGAERLHFFDAEAVEASGSSAGSGTSGPAAGSGTSGPAAAPGLRDYTQLTDVALRSVREPAEGLFIAESSKIIRRAHAAGLRVRSYLTSPKWLFDLADLIALDEAPIHIGTDAAVEALTGFHLHRGALAAMHRPVLPPVADLVADARRIVVIEDVVDHTNVGAIFRSAAAFGVDAVLVTPRCADPLYRRSVRVSMGTVFQVPWTRIADWPGDVSLLRDLGFHVAALALDEDSVSIQEFAVAAPERCAIVLGTEGDGLRRSTIAACDSTVMIPMSGGVDSLNVAAASAVTCFALQPAGG</sequence>
<dbReference type="SUPFAM" id="SSF55315">
    <property type="entry name" value="L30e-like"/>
    <property type="match status" value="1"/>
</dbReference>
<organism evidence="5 6">
    <name type="scientific">Brevibacterium celere</name>
    <dbReference type="NCBI Taxonomy" id="225845"/>
    <lineage>
        <taxon>Bacteria</taxon>
        <taxon>Bacillati</taxon>
        <taxon>Actinomycetota</taxon>
        <taxon>Actinomycetes</taxon>
        <taxon>Micrococcales</taxon>
        <taxon>Brevibacteriaceae</taxon>
        <taxon>Brevibacterium</taxon>
    </lineage>
</organism>
<evidence type="ECO:0000313" key="5">
    <source>
        <dbReference type="EMBL" id="RBP71701.1"/>
    </source>
</evidence>
<dbReference type="Proteomes" id="UP000253509">
    <property type="component" value="Unassembled WGS sequence"/>
</dbReference>
<keyword evidence="1 5" id="KW-0489">Methyltransferase</keyword>
<comment type="caution">
    <text evidence="5">The sequence shown here is derived from an EMBL/GenBank/DDBJ whole genome shotgun (WGS) entry which is preliminary data.</text>
</comment>
<dbReference type="Gene3D" id="3.40.1280.10">
    <property type="match status" value="1"/>
</dbReference>
<dbReference type="GO" id="GO:0006396">
    <property type="term" value="P:RNA processing"/>
    <property type="evidence" value="ECO:0007669"/>
    <property type="project" value="InterPro"/>
</dbReference>
<dbReference type="InterPro" id="IPR029064">
    <property type="entry name" value="Ribosomal_eL30-like_sf"/>
</dbReference>
<reference evidence="5 6" key="1">
    <citation type="submission" date="2018-06" db="EMBL/GenBank/DDBJ databases">
        <title>Freshwater and sediment microbial communities from various areas in North America, analyzing microbe dynamics in response to fracking.</title>
        <authorList>
            <person name="Lamendella R."/>
        </authorList>
    </citation>
    <scope>NUCLEOTIDE SEQUENCE [LARGE SCALE GENOMIC DNA]</scope>
    <source>
        <strain evidence="5 6">3b_TX</strain>
    </source>
</reference>
<name>A0A366IIQ7_9MICO</name>
<evidence type="ECO:0000259" key="4">
    <source>
        <dbReference type="Pfam" id="PF00588"/>
    </source>
</evidence>
<dbReference type="InterPro" id="IPR029028">
    <property type="entry name" value="Alpha/beta_knot_MTases"/>
</dbReference>
<feature type="domain" description="tRNA/rRNA methyltransferase SpoU type" evidence="4">
    <location>
        <begin position="171"/>
        <end position="312"/>
    </location>
</feature>
<dbReference type="PANTHER" id="PTHR43191:SF12">
    <property type="entry name" value="RRNA METHYLASE"/>
    <property type="match status" value="1"/>
</dbReference>
<proteinExistence type="predicted"/>
<evidence type="ECO:0000256" key="3">
    <source>
        <dbReference type="SAM" id="MobiDB-lite"/>
    </source>
</evidence>
<feature type="region of interest" description="Disordered" evidence="3">
    <location>
        <begin position="39"/>
        <end position="63"/>
    </location>
</feature>
<dbReference type="CDD" id="cd18095">
    <property type="entry name" value="SpoU-like_rRNA-MTase"/>
    <property type="match status" value="1"/>
</dbReference>
<keyword evidence="6" id="KW-1185">Reference proteome</keyword>
<gene>
    <name evidence="5" type="ORF">DFO65_105307</name>
</gene>
<dbReference type="InterPro" id="IPR051259">
    <property type="entry name" value="rRNA_Methyltransferase"/>
</dbReference>
<dbReference type="EMBL" id="QNSB01000005">
    <property type="protein sequence ID" value="RBP71701.1"/>
    <property type="molecule type" value="Genomic_DNA"/>
</dbReference>
<dbReference type="InterPro" id="IPR001537">
    <property type="entry name" value="SpoU_MeTrfase"/>
</dbReference>
<keyword evidence="2" id="KW-0808">Transferase</keyword>
<dbReference type="Pfam" id="PF00588">
    <property type="entry name" value="SpoU_methylase"/>
    <property type="match status" value="1"/>
</dbReference>
<evidence type="ECO:0000256" key="1">
    <source>
        <dbReference type="ARBA" id="ARBA00022603"/>
    </source>
</evidence>
<dbReference type="SUPFAM" id="SSF75217">
    <property type="entry name" value="alpha/beta knot"/>
    <property type="match status" value="1"/>
</dbReference>
<dbReference type="InterPro" id="IPR029026">
    <property type="entry name" value="tRNA_m1G_MTases_N"/>
</dbReference>